<sequence>MQLFKSSKDFQLNKTTLVNLRLIAHLGQLLAIIIVKFYFDFEFSQYLNCLIIVGIGIGTNIFLHFQTKDNQLDNLQSTIYLAYDIIQLGVLLYLTGGVTNPFVIIIIVPSVFSSKYLNFRTSIFLASLTLFILLIISFYYLELPHPKEHHFYVPVYYFFSIPLAVSICLIFLVYFGIKFGNEYRIRKEALDNIQIEMAKEHELVSLGGQAASAAHSLGTPLSTISLIAKELKEELGKNSKYSNDINLLVSQSNRSNEILKSLTLNPHIKDEFLKNKLSLNDYLSAIILSYEEISEKKFILINKDDNFSIKFSRSLEINYGLRNFIGNANKFSNYSTEITIKSDEKFSEILIQDDGPGFPED</sequence>
<evidence type="ECO:0000313" key="3">
    <source>
        <dbReference type="EMBL" id="SVB46543.1"/>
    </source>
</evidence>
<keyword evidence="1" id="KW-0812">Transmembrane</keyword>
<dbReference type="GO" id="GO:0000155">
    <property type="term" value="F:phosphorelay sensor kinase activity"/>
    <property type="evidence" value="ECO:0007669"/>
    <property type="project" value="InterPro"/>
</dbReference>
<gene>
    <name evidence="3" type="ORF">METZ01_LOCUS199397</name>
</gene>
<evidence type="ECO:0000259" key="2">
    <source>
        <dbReference type="PROSITE" id="PS50109"/>
    </source>
</evidence>
<feature type="domain" description="Histidine kinase" evidence="2">
    <location>
        <begin position="212"/>
        <end position="361"/>
    </location>
</feature>
<dbReference type="Gene3D" id="3.30.565.10">
    <property type="entry name" value="Histidine kinase-like ATPase, C-terminal domain"/>
    <property type="match status" value="1"/>
</dbReference>
<dbReference type="Gene3D" id="1.10.287.130">
    <property type="match status" value="1"/>
</dbReference>
<feature type="non-terminal residue" evidence="3">
    <location>
        <position position="361"/>
    </location>
</feature>
<feature type="transmembrane region" description="Helical" evidence="1">
    <location>
        <begin position="20"/>
        <end position="39"/>
    </location>
</feature>
<feature type="transmembrane region" description="Helical" evidence="1">
    <location>
        <begin position="85"/>
        <end position="111"/>
    </location>
</feature>
<dbReference type="PROSITE" id="PS50109">
    <property type="entry name" value="HIS_KIN"/>
    <property type="match status" value="1"/>
</dbReference>
<dbReference type="EMBL" id="UINC01043058">
    <property type="protein sequence ID" value="SVB46543.1"/>
    <property type="molecule type" value="Genomic_DNA"/>
</dbReference>
<dbReference type="Pfam" id="PF25323">
    <property type="entry name" value="6TM_PilS"/>
    <property type="match status" value="1"/>
</dbReference>
<feature type="transmembrane region" description="Helical" evidence="1">
    <location>
        <begin position="153"/>
        <end position="177"/>
    </location>
</feature>
<name>A0A382E986_9ZZZZ</name>
<dbReference type="InterPro" id="IPR036890">
    <property type="entry name" value="HATPase_C_sf"/>
</dbReference>
<reference evidence="3" key="1">
    <citation type="submission" date="2018-05" db="EMBL/GenBank/DDBJ databases">
        <authorList>
            <person name="Lanie J.A."/>
            <person name="Ng W.-L."/>
            <person name="Kazmierczak K.M."/>
            <person name="Andrzejewski T.M."/>
            <person name="Davidsen T.M."/>
            <person name="Wayne K.J."/>
            <person name="Tettelin H."/>
            <person name="Glass J.I."/>
            <person name="Rusch D."/>
            <person name="Podicherti R."/>
            <person name="Tsui H.-C.T."/>
            <person name="Winkler M.E."/>
        </authorList>
    </citation>
    <scope>NUCLEOTIDE SEQUENCE</scope>
</reference>
<protein>
    <recommendedName>
        <fullName evidence="2">Histidine kinase domain-containing protein</fullName>
    </recommendedName>
</protein>
<accession>A0A382E986</accession>
<dbReference type="CDD" id="cd00082">
    <property type="entry name" value="HisKA"/>
    <property type="match status" value="1"/>
</dbReference>
<keyword evidence="1" id="KW-1133">Transmembrane helix</keyword>
<feature type="transmembrane region" description="Helical" evidence="1">
    <location>
        <begin position="46"/>
        <end position="65"/>
    </location>
</feature>
<dbReference type="InterPro" id="IPR003661">
    <property type="entry name" value="HisK_dim/P_dom"/>
</dbReference>
<proteinExistence type="predicted"/>
<dbReference type="SUPFAM" id="SSF55874">
    <property type="entry name" value="ATPase domain of HSP90 chaperone/DNA topoisomerase II/histidine kinase"/>
    <property type="match status" value="1"/>
</dbReference>
<dbReference type="InterPro" id="IPR005467">
    <property type="entry name" value="His_kinase_dom"/>
</dbReference>
<organism evidence="3">
    <name type="scientific">marine metagenome</name>
    <dbReference type="NCBI Taxonomy" id="408172"/>
    <lineage>
        <taxon>unclassified sequences</taxon>
        <taxon>metagenomes</taxon>
        <taxon>ecological metagenomes</taxon>
    </lineage>
</organism>
<feature type="transmembrane region" description="Helical" evidence="1">
    <location>
        <begin position="123"/>
        <end position="141"/>
    </location>
</feature>
<keyword evidence="1" id="KW-0472">Membrane</keyword>
<evidence type="ECO:0000256" key="1">
    <source>
        <dbReference type="SAM" id="Phobius"/>
    </source>
</evidence>
<dbReference type="AlphaFoldDB" id="A0A382E986"/>